<dbReference type="HOGENOM" id="CLU_006562_0_0_1"/>
<feature type="compositionally biased region" description="Polar residues" evidence="1">
    <location>
        <begin position="439"/>
        <end position="452"/>
    </location>
</feature>
<accession>A0A0C2S077</accession>
<reference evidence="2 3" key="1">
    <citation type="submission" date="2014-04" db="EMBL/GenBank/DDBJ databases">
        <title>Evolutionary Origins and Diversification of the Mycorrhizal Mutualists.</title>
        <authorList>
            <consortium name="DOE Joint Genome Institute"/>
            <consortium name="Mycorrhizal Genomics Consortium"/>
            <person name="Kohler A."/>
            <person name="Kuo A."/>
            <person name="Nagy L.G."/>
            <person name="Floudas D."/>
            <person name="Copeland A."/>
            <person name="Barry K.W."/>
            <person name="Cichocki N."/>
            <person name="Veneault-Fourrey C."/>
            <person name="LaButti K."/>
            <person name="Lindquist E.A."/>
            <person name="Lipzen A."/>
            <person name="Lundell T."/>
            <person name="Morin E."/>
            <person name="Murat C."/>
            <person name="Riley R."/>
            <person name="Ohm R."/>
            <person name="Sun H."/>
            <person name="Tunlid A."/>
            <person name="Henrissat B."/>
            <person name="Grigoriev I.V."/>
            <person name="Hibbett D.S."/>
            <person name="Martin F."/>
        </authorList>
    </citation>
    <scope>NUCLEOTIDE SEQUENCE [LARGE SCALE GENOMIC DNA]</scope>
    <source>
        <strain evidence="2 3">Koide BX008</strain>
    </source>
</reference>
<proteinExistence type="predicted"/>
<evidence type="ECO:0000313" key="2">
    <source>
        <dbReference type="EMBL" id="KIL56035.1"/>
    </source>
</evidence>
<feature type="region of interest" description="Disordered" evidence="1">
    <location>
        <begin position="219"/>
        <end position="247"/>
    </location>
</feature>
<feature type="compositionally biased region" description="Basic and acidic residues" evidence="1">
    <location>
        <begin position="638"/>
        <end position="654"/>
    </location>
</feature>
<protein>
    <submittedName>
        <fullName evidence="2">Uncharacterized protein</fullName>
    </submittedName>
</protein>
<feature type="compositionally biased region" description="Low complexity" evidence="1">
    <location>
        <begin position="453"/>
        <end position="485"/>
    </location>
</feature>
<gene>
    <name evidence="2" type="ORF">M378DRAFT_173068</name>
</gene>
<dbReference type="AlphaFoldDB" id="A0A0C2S077"/>
<dbReference type="InParanoid" id="A0A0C2S077"/>
<organism evidence="2 3">
    <name type="scientific">Amanita muscaria (strain Koide BX008)</name>
    <dbReference type="NCBI Taxonomy" id="946122"/>
    <lineage>
        <taxon>Eukaryota</taxon>
        <taxon>Fungi</taxon>
        <taxon>Dikarya</taxon>
        <taxon>Basidiomycota</taxon>
        <taxon>Agaricomycotina</taxon>
        <taxon>Agaricomycetes</taxon>
        <taxon>Agaricomycetidae</taxon>
        <taxon>Agaricales</taxon>
        <taxon>Pluteineae</taxon>
        <taxon>Amanitaceae</taxon>
        <taxon>Amanita</taxon>
    </lineage>
</organism>
<feature type="compositionally biased region" description="Acidic residues" evidence="1">
    <location>
        <begin position="656"/>
        <end position="685"/>
    </location>
</feature>
<feature type="region of interest" description="Disordered" evidence="1">
    <location>
        <begin position="1"/>
        <end position="95"/>
    </location>
</feature>
<dbReference type="EMBL" id="KN818453">
    <property type="protein sequence ID" value="KIL56035.1"/>
    <property type="molecule type" value="Genomic_DNA"/>
</dbReference>
<dbReference type="OrthoDB" id="3204217at2759"/>
<feature type="region of interest" description="Disordered" evidence="1">
    <location>
        <begin position="637"/>
        <end position="685"/>
    </location>
</feature>
<keyword evidence="3" id="KW-1185">Reference proteome</keyword>
<dbReference type="STRING" id="946122.A0A0C2S077"/>
<feature type="region of interest" description="Disordered" evidence="1">
    <location>
        <begin position="417"/>
        <end position="485"/>
    </location>
</feature>
<name>A0A0C2S077_AMAMK</name>
<dbReference type="Proteomes" id="UP000054549">
    <property type="component" value="Unassembled WGS sequence"/>
</dbReference>
<evidence type="ECO:0000256" key="1">
    <source>
        <dbReference type="SAM" id="MobiDB-lite"/>
    </source>
</evidence>
<sequence>MPFPVSISFPPPRDLELVGPPNVRSSIRERPKGLWRGRVTNKPSNIPDRKEKSPHIISSDPDDDSAASSSGCPAHHYRPTKRLKTDSDSDSTDPDDDNVYYWDFARQRSAEPVDHHRLGEGSARNSRCRTSDVTRAKYIVVSSIARGASMDLQQQQSQQERTTCDLDDWELLKDLFARAAENYEGNDHPEALPLLRGVMHECHRFLTFYPDPSVLFTSSTPPPSPDEKYKGRMWSSSSSSGSKEFHRKDPKCTCFTELPTAFHALLGTALFLFGNIIAQEPSLALEGEPTSPIPYWLASLDVFETGENLPSRTSGDKPTDLPEDWRMAIVWGRSLVCLAEELVNRQSQAKDQGRDPTSVSLDIEEPKWPVESPFHAIAAQRQPITRRMTFNTATPNELLTLAMDQFSRGIFHMPHPQSASRLSPAVLTSSSSSANTSTQIPTLNPVSSPNVATTTSSFGAGPSASTSTSSTSTSSLFSLSGPGSDDSFSRAKQLYTIASEVLHIAEKLESTEERQHWANWADSVLNQMKMEATTAVDMDDVWRSGILRSRGRCRLIVGSAYAEEVEAAQERGEVGVLRREEAEDARSDLVLAIELFERARAKGQEKEKENETDSDRDIDEELTTLLTEALVTLANLTEDPKEREKLYARAKAEAGSDMDLDLDGEGEEEDDDDDDDDDVKMDESH</sequence>
<feature type="compositionally biased region" description="Low complexity" evidence="1">
    <location>
        <begin position="420"/>
        <end position="438"/>
    </location>
</feature>
<evidence type="ECO:0000313" key="3">
    <source>
        <dbReference type="Proteomes" id="UP000054549"/>
    </source>
</evidence>